<reference evidence="1" key="1">
    <citation type="journal article" date="2021" name="Mol. Plant Pathol.">
        <title>A 20-kb lineage-specific genomic region tames virulence in pathogenic amphidiploid Verticillium longisporum.</title>
        <authorList>
            <person name="Harting R."/>
            <person name="Starke J."/>
            <person name="Kusch H."/>
            <person name="Poggeler S."/>
            <person name="Maurus I."/>
            <person name="Schluter R."/>
            <person name="Landesfeind M."/>
            <person name="Bulla I."/>
            <person name="Nowrousian M."/>
            <person name="de Jonge R."/>
            <person name="Stahlhut G."/>
            <person name="Hoff K.J."/>
            <person name="Asshauer K.P."/>
            <person name="Thurmer A."/>
            <person name="Stanke M."/>
            <person name="Daniel R."/>
            <person name="Morgenstern B."/>
            <person name="Thomma B.P.H.J."/>
            <person name="Kronstad J.W."/>
            <person name="Braus-Stromeyer S.A."/>
            <person name="Braus G.H."/>
        </authorList>
    </citation>
    <scope>NUCLEOTIDE SEQUENCE</scope>
    <source>
        <strain evidence="1">Vl32</strain>
    </source>
</reference>
<organism evidence="1 2">
    <name type="scientific">Verticillium longisporum</name>
    <name type="common">Verticillium dahliae var. longisporum</name>
    <dbReference type="NCBI Taxonomy" id="100787"/>
    <lineage>
        <taxon>Eukaryota</taxon>
        <taxon>Fungi</taxon>
        <taxon>Dikarya</taxon>
        <taxon>Ascomycota</taxon>
        <taxon>Pezizomycotina</taxon>
        <taxon>Sordariomycetes</taxon>
        <taxon>Hypocreomycetidae</taxon>
        <taxon>Glomerellales</taxon>
        <taxon>Plectosphaerellaceae</taxon>
        <taxon>Verticillium</taxon>
    </lineage>
</organism>
<accession>A0A8I2ZLT9</accession>
<comment type="caution">
    <text evidence="1">The sequence shown here is derived from an EMBL/GenBank/DDBJ whole genome shotgun (WGS) entry which is preliminary data.</text>
</comment>
<dbReference type="AlphaFoldDB" id="A0A8I2ZLT9"/>
<dbReference type="OrthoDB" id="10304606at2759"/>
<sequence>MAGLTGLLGGKDGSPTSTLTDDRCQKDLWYRAVDKYNSTLLRGGARHRRYIHILTDADGGSVGRSIIEDAILARDQYLSLAHHTKKTFLWRCGCLCQFLYRHHRTVDLFSQIKVITFVWAPARVALQAFDEAQRASQEAVDGIILIEGHLISWIETAAHSSADDRLCDIVVGILASAIDLAFLAKEHLALQSVGRFFSSLRPGTVPLDKFTKKKTALQDAMSILSTALHDKLPAHVSRLVVSNLHKSGLFITRPSIICGASFEYVRHLAARLARLVKRYRES</sequence>
<protein>
    <submittedName>
        <fullName evidence="1">Uncharacterized protein</fullName>
    </submittedName>
</protein>
<evidence type="ECO:0000313" key="1">
    <source>
        <dbReference type="EMBL" id="KAG7133168.1"/>
    </source>
</evidence>
<proteinExistence type="predicted"/>
<dbReference type="EMBL" id="JAEMWZ010000166">
    <property type="protein sequence ID" value="KAG7133168.1"/>
    <property type="molecule type" value="Genomic_DNA"/>
</dbReference>
<dbReference type="Proteomes" id="UP000689129">
    <property type="component" value="Unassembled WGS sequence"/>
</dbReference>
<name>A0A8I2ZLT9_VERLO</name>
<gene>
    <name evidence="1" type="ORF">HYQ45_008578</name>
</gene>
<evidence type="ECO:0000313" key="2">
    <source>
        <dbReference type="Proteomes" id="UP000689129"/>
    </source>
</evidence>